<evidence type="ECO:0000256" key="11">
    <source>
        <dbReference type="ARBA" id="ARBA00022984"/>
    </source>
</evidence>
<evidence type="ECO:0000256" key="6">
    <source>
        <dbReference type="ARBA" id="ARBA00022670"/>
    </source>
</evidence>
<keyword evidence="17" id="KW-1133">Transmembrane helix</keyword>
<comment type="similarity">
    <text evidence="2">In the C-terminal section; belongs to the transpeptidase family.</text>
</comment>
<evidence type="ECO:0000256" key="9">
    <source>
        <dbReference type="ARBA" id="ARBA00022801"/>
    </source>
</evidence>
<reference evidence="20 21" key="1">
    <citation type="journal article" date="2016" name="Nat. Commun.">
        <title>Thousands of microbial genomes shed light on interconnected biogeochemical processes in an aquifer system.</title>
        <authorList>
            <person name="Anantharaman K."/>
            <person name="Brown C.T."/>
            <person name="Hug L.A."/>
            <person name="Sharon I."/>
            <person name="Castelle C.J."/>
            <person name="Probst A.J."/>
            <person name="Thomas B.C."/>
            <person name="Singh A."/>
            <person name="Wilkins M.J."/>
            <person name="Karaoz U."/>
            <person name="Brodie E.L."/>
            <person name="Williams K.H."/>
            <person name="Hubbard S.S."/>
            <person name="Banfield J.F."/>
        </authorList>
    </citation>
    <scope>NUCLEOTIDE SEQUENCE [LARGE SCALE GENOMIC DNA]</scope>
</reference>
<keyword evidence="7" id="KW-0328">Glycosyltransferase</keyword>
<dbReference type="PANTHER" id="PTHR32282:SF11">
    <property type="entry name" value="PENICILLIN-BINDING PROTEIN 1B"/>
    <property type="match status" value="1"/>
</dbReference>
<keyword evidence="4" id="KW-1003">Cell membrane</keyword>
<comment type="caution">
    <text evidence="20">The sequence shown here is derived from an EMBL/GenBank/DDBJ whole genome shotgun (WGS) entry which is preliminary data.</text>
</comment>
<name>A0A1F8H2N5_9BACT</name>
<dbReference type="GO" id="GO:0008658">
    <property type="term" value="F:penicillin binding"/>
    <property type="evidence" value="ECO:0007669"/>
    <property type="project" value="InterPro"/>
</dbReference>
<dbReference type="Gene3D" id="3.40.710.10">
    <property type="entry name" value="DD-peptidase/beta-lactamase superfamily"/>
    <property type="match status" value="1"/>
</dbReference>
<dbReference type="Proteomes" id="UP000177111">
    <property type="component" value="Unassembled WGS sequence"/>
</dbReference>
<keyword evidence="9" id="KW-0378">Hydrolase</keyword>
<keyword evidence="8" id="KW-0808">Transferase</keyword>
<dbReference type="AlphaFoldDB" id="A0A1F8H2N5"/>
<feature type="domain" description="Penicillin-binding protein transpeptidase" evidence="18">
    <location>
        <begin position="339"/>
        <end position="630"/>
    </location>
</feature>
<accession>A0A1F8H2N5</accession>
<evidence type="ECO:0000256" key="2">
    <source>
        <dbReference type="ARBA" id="ARBA00007090"/>
    </source>
</evidence>
<evidence type="ECO:0000256" key="3">
    <source>
        <dbReference type="ARBA" id="ARBA00007739"/>
    </source>
</evidence>
<feature type="transmembrane region" description="Helical" evidence="17">
    <location>
        <begin position="23"/>
        <end position="45"/>
    </location>
</feature>
<proteinExistence type="inferred from homology"/>
<sequence>MPFFRFNKRLLTKGFFLNIFKKMLVLAAWVVVVGSIIFLVLFIYYQQSLPDPEAIASRRVNESTKIYDRTGETLLYDIHGEEKRTIIPWDKIPQNLKNAALVAEDSNFYNHNGIDFKGIARAFIKNIEDFDLSQGGSTITQQLVRNALLGQQKTISRKLKEAILSIEVERRFSKDQIFWMYLNEIPYGSNTYGVEAASKTYFGKSVSDISLAESAILAALPRATTYYSPYGNHVDALLARKDFVLKRMLDLKYISQSEYESAVNEKVAFKPNLENIRAPHFVLMVKEYLTRKYGDDVVENGGLKVITTLDSNLQEIAEEVVQKYSKINKERYRANNSALVSLDPKTGNVLALVGSSNYFDVENQGNFNVVTSPNRQPGSSFKPFAYATALARGYTDSTILFDYRTEFNPYCSPDSSQLRDRYGLSCYHPQNYDGVHRGPVTMRQALSQSLNIPSVQVLYLAGIKNTTDTAEKMGITTLNKPSGYGLSLVLGGAEVRPIDMVSAYGVFANDGVRNPWEIVLRVETGDGTVLEDKKNQPIRVLDSQIARLVNNMLSDNTARAPIFGYNSPLYFPGRDVAAKTGTTQENRDAWVVGYTPNIATAVWSGNNNNTPMTQAGAGISASGPMWHEFMNRAFAYVSEESFIKPDPVNVGKIMLNGDYAFYKDDASTPEYHNILYYVKKEDPLGNYPANPQEDPLFHNWEWPIQNYLGSTAI</sequence>
<keyword evidence="11" id="KW-0573">Peptidoglycan synthesis</keyword>
<evidence type="ECO:0000259" key="19">
    <source>
        <dbReference type="Pfam" id="PF00912"/>
    </source>
</evidence>
<keyword evidence="14" id="KW-0961">Cell wall biogenesis/degradation</keyword>
<dbReference type="InterPro" id="IPR001460">
    <property type="entry name" value="PCN-bd_Tpept"/>
</dbReference>
<dbReference type="Pfam" id="PF00912">
    <property type="entry name" value="Transgly"/>
    <property type="match status" value="1"/>
</dbReference>
<dbReference type="InterPro" id="IPR036950">
    <property type="entry name" value="PBP_transglycosylase"/>
</dbReference>
<evidence type="ECO:0000313" key="21">
    <source>
        <dbReference type="Proteomes" id="UP000177111"/>
    </source>
</evidence>
<dbReference type="InterPro" id="IPR001264">
    <property type="entry name" value="Glyco_trans_51"/>
</dbReference>
<dbReference type="GO" id="GO:0008360">
    <property type="term" value="P:regulation of cell shape"/>
    <property type="evidence" value="ECO:0007669"/>
    <property type="project" value="UniProtKB-KW"/>
</dbReference>
<dbReference type="GO" id="GO:0005886">
    <property type="term" value="C:plasma membrane"/>
    <property type="evidence" value="ECO:0007669"/>
    <property type="project" value="UniProtKB-SubCell"/>
</dbReference>
<dbReference type="SUPFAM" id="SSF56601">
    <property type="entry name" value="beta-lactamase/transpeptidase-like"/>
    <property type="match status" value="1"/>
</dbReference>
<comment type="subcellular location">
    <subcellularLocation>
        <location evidence="1">Cell membrane</location>
    </subcellularLocation>
</comment>
<evidence type="ECO:0000256" key="4">
    <source>
        <dbReference type="ARBA" id="ARBA00022475"/>
    </source>
</evidence>
<evidence type="ECO:0000256" key="10">
    <source>
        <dbReference type="ARBA" id="ARBA00022960"/>
    </source>
</evidence>
<dbReference type="InterPro" id="IPR050396">
    <property type="entry name" value="Glycosyltr_51/Transpeptidase"/>
</dbReference>
<dbReference type="Pfam" id="PF00905">
    <property type="entry name" value="Transpeptidase"/>
    <property type="match status" value="1"/>
</dbReference>
<comment type="similarity">
    <text evidence="3">In the N-terminal section; belongs to the glycosyltransferase 51 family.</text>
</comment>
<dbReference type="PANTHER" id="PTHR32282">
    <property type="entry name" value="BINDING PROTEIN TRANSPEPTIDASE, PUTATIVE-RELATED"/>
    <property type="match status" value="1"/>
</dbReference>
<comment type="catalytic activity">
    <reaction evidence="15">
        <text>Preferential cleavage: (Ac)2-L-Lys-D-Ala-|-D-Ala. Also transpeptidation of peptidyl-alanyl moieties that are N-acyl substituents of D-alanine.</text>
        <dbReference type="EC" id="3.4.16.4"/>
    </reaction>
</comment>
<evidence type="ECO:0000259" key="18">
    <source>
        <dbReference type="Pfam" id="PF00905"/>
    </source>
</evidence>
<evidence type="ECO:0000256" key="17">
    <source>
        <dbReference type="SAM" id="Phobius"/>
    </source>
</evidence>
<evidence type="ECO:0000256" key="16">
    <source>
        <dbReference type="ARBA" id="ARBA00049902"/>
    </source>
</evidence>
<dbReference type="GO" id="GO:0009252">
    <property type="term" value="P:peptidoglycan biosynthetic process"/>
    <property type="evidence" value="ECO:0007669"/>
    <property type="project" value="UniProtKB-KW"/>
</dbReference>
<dbReference type="SUPFAM" id="SSF53955">
    <property type="entry name" value="Lysozyme-like"/>
    <property type="match status" value="1"/>
</dbReference>
<keyword evidence="10" id="KW-0133">Cell shape</keyword>
<comment type="catalytic activity">
    <reaction evidence="16">
        <text>[GlcNAc-(1-&gt;4)-Mur2Ac(oyl-L-Ala-gamma-D-Glu-L-Lys-D-Ala-D-Ala)](n)-di-trans,octa-cis-undecaprenyl diphosphate + beta-D-GlcNAc-(1-&gt;4)-Mur2Ac(oyl-L-Ala-gamma-D-Glu-L-Lys-D-Ala-D-Ala)-di-trans,octa-cis-undecaprenyl diphosphate = [GlcNAc-(1-&gt;4)-Mur2Ac(oyl-L-Ala-gamma-D-Glu-L-Lys-D-Ala-D-Ala)](n+1)-di-trans,octa-cis-undecaprenyl diphosphate + di-trans,octa-cis-undecaprenyl diphosphate + H(+)</text>
        <dbReference type="Rhea" id="RHEA:23708"/>
        <dbReference type="Rhea" id="RHEA-COMP:9602"/>
        <dbReference type="Rhea" id="RHEA-COMP:9603"/>
        <dbReference type="ChEBI" id="CHEBI:15378"/>
        <dbReference type="ChEBI" id="CHEBI:58405"/>
        <dbReference type="ChEBI" id="CHEBI:60033"/>
        <dbReference type="ChEBI" id="CHEBI:78435"/>
        <dbReference type="EC" id="2.4.99.28"/>
    </reaction>
</comment>
<gene>
    <name evidence="20" type="ORF">A3I96_02850</name>
</gene>
<evidence type="ECO:0000256" key="8">
    <source>
        <dbReference type="ARBA" id="ARBA00022679"/>
    </source>
</evidence>
<keyword evidence="6" id="KW-0645">Protease</keyword>
<organism evidence="20 21">
    <name type="scientific">Candidatus Yanofskybacteria bacterium RIFCSPLOWO2_02_FULL_44_18</name>
    <dbReference type="NCBI Taxonomy" id="1802705"/>
    <lineage>
        <taxon>Bacteria</taxon>
        <taxon>Candidatus Yanofskyibacteriota</taxon>
    </lineage>
</organism>
<keyword evidence="13" id="KW-0511">Multifunctional enzyme</keyword>
<evidence type="ECO:0000256" key="13">
    <source>
        <dbReference type="ARBA" id="ARBA00023268"/>
    </source>
</evidence>
<dbReference type="NCBIfam" id="TIGR02074">
    <property type="entry name" value="PBP_1a_fam"/>
    <property type="match status" value="1"/>
</dbReference>
<dbReference type="GO" id="GO:0009002">
    <property type="term" value="F:serine-type D-Ala-D-Ala carboxypeptidase activity"/>
    <property type="evidence" value="ECO:0007669"/>
    <property type="project" value="UniProtKB-EC"/>
</dbReference>
<evidence type="ECO:0000313" key="20">
    <source>
        <dbReference type="EMBL" id="OGN31208.1"/>
    </source>
</evidence>
<dbReference type="GO" id="GO:0008955">
    <property type="term" value="F:peptidoglycan glycosyltransferase activity"/>
    <property type="evidence" value="ECO:0007669"/>
    <property type="project" value="UniProtKB-EC"/>
</dbReference>
<protein>
    <submittedName>
        <fullName evidence="20">Uncharacterized protein</fullName>
    </submittedName>
</protein>
<keyword evidence="5" id="KW-0121">Carboxypeptidase</keyword>
<keyword evidence="17" id="KW-0812">Transmembrane</keyword>
<evidence type="ECO:0000256" key="14">
    <source>
        <dbReference type="ARBA" id="ARBA00023316"/>
    </source>
</evidence>
<dbReference type="InterPro" id="IPR012338">
    <property type="entry name" value="Beta-lactam/transpept-like"/>
</dbReference>
<evidence type="ECO:0000256" key="7">
    <source>
        <dbReference type="ARBA" id="ARBA00022676"/>
    </source>
</evidence>
<dbReference type="FunFam" id="1.10.3810.10:FF:000001">
    <property type="entry name" value="Penicillin-binding protein 1A"/>
    <property type="match status" value="1"/>
</dbReference>
<evidence type="ECO:0000256" key="15">
    <source>
        <dbReference type="ARBA" id="ARBA00034000"/>
    </source>
</evidence>
<dbReference type="GO" id="GO:0006508">
    <property type="term" value="P:proteolysis"/>
    <property type="evidence" value="ECO:0007669"/>
    <property type="project" value="UniProtKB-KW"/>
</dbReference>
<dbReference type="GO" id="GO:0071555">
    <property type="term" value="P:cell wall organization"/>
    <property type="evidence" value="ECO:0007669"/>
    <property type="project" value="UniProtKB-KW"/>
</dbReference>
<dbReference type="GO" id="GO:0030288">
    <property type="term" value="C:outer membrane-bounded periplasmic space"/>
    <property type="evidence" value="ECO:0007669"/>
    <property type="project" value="TreeGrafter"/>
</dbReference>
<dbReference type="Gene3D" id="1.10.3810.10">
    <property type="entry name" value="Biosynthetic peptidoglycan transglycosylase-like"/>
    <property type="match status" value="1"/>
</dbReference>
<evidence type="ECO:0000256" key="1">
    <source>
        <dbReference type="ARBA" id="ARBA00004236"/>
    </source>
</evidence>
<feature type="domain" description="Glycosyl transferase family 51" evidence="19">
    <location>
        <begin position="75"/>
        <end position="248"/>
    </location>
</feature>
<evidence type="ECO:0000256" key="5">
    <source>
        <dbReference type="ARBA" id="ARBA00022645"/>
    </source>
</evidence>
<dbReference type="InterPro" id="IPR023346">
    <property type="entry name" value="Lysozyme-like_dom_sf"/>
</dbReference>
<dbReference type="EMBL" id="MGKT01000005">
    <property type="protein sequence ID" value="OGN31208.1"/>
    <property type="molecule type" value="Genomic_DNA"/>
</dbReference>
<keyword evidence="12 17" id="KW-0472">Membrane</keyword>
<evidence type="ECO:0000256" key="12">
    <source>
        <dbReference type="ARBA" id="ARBA00023136"/>
    </source>
</evidence>